<sequence>MLRPLLDSVVAAFPLNVKEMLALIDELSIKAGSDLEAVLDAPEATTAPASTVPFLPDDLLDARQGVFQKVLWEANRCYDNACYNACATMLRRLVEALIVEAYERHGIGTRIQNGNGDYLDFSALIGKATSEPVLRLTRNTKRVLPNVKFCGDLGAHNRMALVRKADLDRLHDGVRGAVEELSRAVAAGRA</sequence>
<protein>
    <recommendedName>
        <fullName evidence="1">DUF4145 domain-containing protein</fullName>
    </recommendedName>
</protein>
<dbReference type="HOGENOM" id="CLU_1553476_0_0_7"/>
<dbReference type="eggNOG" id="ENOG50310VA">
    <property type="taxonomic scope" value="Bacteria"/>
</dbReference>
<dbReference type="OrthoDB" id="1436757at2"/>
<evidence type="ECO:0000313" key="2">
    <source>
        <dbReference type="EMBL" id="ABC82091.1"/>
    </source>
</evidence>
<evidence type="ECO:0000259" key="1">
    <source>
        <dbReference type="Pfam" id="PF13643"/>
    </source>
</evidence>
<proteinExistence type="predicted"/>
<dbReference type="AlphaFoldDB" id="Q2IKB3"/>
<gene>
    <name evidence="2" type="ordered locus">Adeh_2321</name>
</gene>
<feature type="domain" description="DUF4145" evidence="1">
    <location>
        <begin position="73"/>
        <end position="171"/>
    </location>
</feature>
<dbReference type="InterPro" id="IPR025285">
    <property type="entry name" value="DUF4145"/>
</dbReference>
<organism evidence="2 3">
    <name type="scientific">Anaeromyxobacter dehalogenans (strain 2CP-C)</name>
    <dbReference type="NCBI Taxonomy" id="290397"/>
    <lineage>
        <taxon>Bacteria</taxon>
        <taxon>Pseudomonadati</taxon>
        <taxon>Myxococcota</taxon>
        <taxon>Myxococcia</taxon>
        <taxon>Myxococcales</taxon>
        <taxon>Cystobacterineae</taxon>
        <taxon>Anaeromyxobacteraceae</taxon>
        <taxon>Anaeromyxobacter</taxon>
    </lineage>
</organism>
<dbReference type="Pfam" id="PF13643">
    <property type="entry name" value="DUF4145"/>
    <property type="match status" value="1"/>
</dbReference>
<dbReference type="RefSeq" id="WP_011421373.1">
    <property type="nucleotide sequence ID" value="NC_007760.1"/>
</dbReference>
<reference evidence="2" key="1">
    <citation type="submission" date="2006-01" db="EMBL/GenBank/DDBJ databases">
        <title>Complete sequence of Anaeromyxobacter dehalogenans 2CP-C.</title>
        <authorList>
            <consortium name="US DOE Joint Genome Institute"/>
            <person name="Copeland A."/>
            <person name="Lucas S."/>
            <person name="Lapidus A."/>
            <person name="Barry K."/>
            <person name="Detter J.C."/>
            <person name="Glavina T."/>
            <person name="Hammon N."/>
            <person name="Israni S."/>
            <person name="Pitluck S."/>
            <person name="Brettin T."/>
            <person name="Bruce D."/>
            <person name="Han C."/>
            <person name="Tapia R."/>
            <person name="Gilna P."/>
            <person name="Kiss H."/>
            <person name="Schmutz J."/>
            <person name="Larimer F."/>
            <person name="Land M."/>
            <person name="Kyrpides N."/>
            <person name="Anderson I."/>
            <person name="Sanford R.A."/>
            <person name="Ritalahti K.M."/>
            <person name="Thomas H.S."/>
            <person name="Kirby J.R."/>
            <person name="Zhulin I.B."/>
            <person name="Loeffler F.E."/>
            <person name="Richardson P."/>
        </authorList>
    </citation>
    <scope>NUCLEOTIDE SEQUENCE</scope>
    <source>
        <strain evidence="2">2CP-C</strain>
    </source>
</reference>
<dbReference type="Proteomes" id="UP000001935">
    <property type="component" value="Chromosome"/>
</dbReference>
<dbReference type="EMBL" id="CP000251">
    <property type="protein sequence ID" value="ABC82091.1"/>
    <property type="molecule type" value="Genomic_DNA"/>
</dbReference>
<dbReference type="KEGG" id="ade:Adeh_2321"/>
<evidence type="ECO:0000313" key="3">
    <source>
        <dbReference type="Proteomes" id="UP000001935"/>
    </source>
</evidence>
<name>Q2IKB3_ANADE</name>
<dbReference type="STRING" id="290397.Adeh_2321"/>
<accession>Q2IKB3</accession>